<proteinExistence type="predicted"/>
<dbReference type="Proteomes" id="UP000054995">
    <property type="component" value="Unassembled WGS sequence"/>
</dbReference>
<dbReference type="Proteomes" id="UP000054826">
    <property type="component" value="Unassembled WGS sequence"/>
</dbReference>
<dbReference type="EMBL" id="JYDR01000001">
    <property type="protein sequence ID" value="KRY80053.1"/>
    <property type="molecule type" value="Genomic_DNA"/>
</dbReference>
<sequence>MKIYLRSFFSKESYTYAFDKRAENYELTPHVAVCNDSAHSMRKKFKWNAENKNWQQVFDEKQLTKKHFSYLRIGNFFSSRFLFLSQVISRDIDCDGNVKADGYECPLKQYVRLQKHLIERTK</sequence>
<organism evidence="2 6">
    <name type="scientific">Trichinella pseudospiralis</name>
    <name type="common">Parasitic roundworm</name>
    <dbReference type="NCBI Taxonomy" id="6337"/>
    <lineage>
        <taxon>Eukaryota</taxon>
        <taxon>Metazoa</taxon>
        <taxon>Ecdysozoa</taxon>
        <taxon>Nematoda</taxon>
        <taxon>Enoplea</taxon>
        <taxon>Dorylaimia</taxon>
        <taxon>Trichinellida</taxon>
        <taxon>Trichinellidae</taxon>
        <taxon>Trichinella</taxon>
    </lineage>
</organism>
<evidence type="ECO:0000313" key="6">
    <source>
        <dbReference type="Proteomes" id="UP000054995"/>
    </source>
</evidence>
<accession>A0A0V1FXW1</accession>
<dbReference type="AlphaFoldDB" id="A0A0V1FXW1"/>
<evidence type="ECO:0000313" key="1">
    <source>
        <dbReference type="EMBL" id="KRY80053.1"/>
    </source>
</evidence>
<reference evidence="4 5" key="1">
    <citation type="submission" date="2015-01" db="EMBL/GenBank/DDBJ databases">
        <title>Evolution of Trichinella species and genotypes.</title>
        <authorList>
            <person name="Korhonen P.K."/>
            <person name="Edoardo P."/>
            <person name="Giuseppe L.R."/>
            <person name="Gasser R.B."/>
        </authorList>
    </citation>
    <scope>NUCLEOTIDE SEQUENCE [LARGE SCALE GENOMIC DNA]</scope>
    <source>
        <strain evidence="1">ISS13</strain>
        <strain evidence="3">ISS176</strain>
        <strain evidence="2">ISS470</strain>
    </source>
</reference>
<dbReference type="OrthoDB" id="10374708at2759"/>
<name>A0A0V1FXW1_TRIPS</name>
<dbReference type="EMBL" id="JYDT01000018">
    <property type="protein sequence ID" value="KRY90848.1"/>
    <property type="molecule type" value="Genomic_DNA"/>
</dbReference>
<comment type="caution">
    <text evidence="2">The sequence shown here is derived from an EMBL/GenBank/DDBJ whole genome shotgun (WGS) entry which is preliminary data.</text>
</comment>
<keyword evidence="6" id="KW-1185">Reference proteome</keyword>
<protein>
    <submittedName>
        <fullName evidence="2">Uncharacterized protein</fullName>
    </submittedName>
</protein>
<dbReference type="Proteomes" id="UP000054632">
    <property type="component" value="Unassembled WGS sequence"/>
</dbReference>
<evidence type="ECO:0000313" key="4">
    <source>
        <dbReference type="Proteomes" id="UP000054632"/>
    </source>
</evidence>
<dbReference type="EMBL" id="JYDV01000011">
    <property type="protein sequence ID" value="KRZ42981.1"/>
    <property type="molecule type" value="Genomic_DNA"/>
</dbReference>
<gene>
    <name evidence="1" type="ORF">T4A_11111</name>
    <name evidence="3" type="ORF">T4C_1582</name>
    <name evidence="2" type="ORF">T4D_10904</name>
</gene>
<evidence type="ECO:0000313" key="2">
    <source>
        <dbReference type="EMBL" id="KRY90848.1"/>
    </source>
</evidence>
<evidence type="ECO:0000313" key="3">
    <source>
        <dbReference type="EMBL" id="KRZ42981.1"/>
    </source>
</evidence>
<evidence type="ECO:0000313" key="5">
    <source>
        <dbReference type="Proteomes" id="UP000054826"/>
    </source>
</evidence>